<evidence type="ECO:0000313" key="1">
    <source>
        <dbReference type="EMBL" id="KFK39332.1"/>
    </source>
</evidence>
<accession>A0A087HB30</accession>
<proteinExistence type="predicted"/>
<sequence>MDYYCVFLDFISVANGFGRGKSGDSLSICPDLVVHSTYY</sequence>
<dbReference type="Gramene" id="KFK39332">
    <property type="protein sequence ID" value="KFK39332"/>
    <property type="gene ID" value="AALP_AA3G230800"/>
</dbReference>
<dbReference type="AlphaFoldDB" id="A0A087HB30"/>
<dbReference type="Proteomes" id="UP000029120">
    <property type="component" value="Chromosome 3"/>
</dbReference>
<keyword evidence="2" id="KW-1185">Reference proteome</keyword>
<dbReference type="EMBL" id="CM002871">
    <property type="protein sequence ID" value="KFK39332.1"/>
    <property type="molecule type" value="Genomic_DNA"/>
</dbReference>
<protein>
    <submittedName>
        <fullName evidence="1">Uncharacterized protein</fullName>
    </submittedName>
</protein>
<name>A0A087HB30_ARAAL</name>
<reference evidence="2" key="1">
    <citation type="journal article" date="2015" name="Nat. Plants">
        <title>Genome expansion of Arabis alpina linked with retrotransposition and reduced symmetric DNA methylation.</title>
        <authorList>
            <person name="Willing E.M."/>
            <person name="Rawat V."/>
            <person name="Mandakova T."/>
            <person name="Maumus F."/>
            <person name="James G.V."/>
            <person name="Nordstroem K.J."/>
            <person name="Becker C."/>
            <person name="Warthmann N."/>
            <person name="Chica C."/>
            <person name="Szarzynska B."/>
            <person name="Zytnicki M."/>
            <person name="Albani M.C."/>
            <person name="Kiefer C."/>
            <person name="Bergonzi S."/>
            <person name="Castaings L."/>
            <person name="Mateos J.L."/>
            <person name="Berns M.C."/>
            <person name="Bujdoso N."/>
            <person name="Piofczyk T."/>
            <person name="de Lorenzo L."/>
            <person name="Barrero-Sicilia C."/>
            <person name="Mateos I."/>
            <person name="Piednoel M."/>
            <person name="Hagmann J."/>
            <person name="Chen-Min-Tao R."/>
            <person name="Iglesias-Fernandez R."/>
            <person name="Schuster S.C."/>
            <person name="Alonso-Blanco C."/>
            <person name="Roudier F."/>
            <person name="Carbonero P."/>
            <person name="Paz-Ares J."/>
            <person name="Davis S.J."/>
            <person name="Pecinka A."/>
            <person name="Quesneville H."/>
            <person name="Colot V."/>
            <person name="Lysak M.A."/>
            <person name="Weigel D."/>
            <person name="Coupland G."/>
            <person name="Schneeberger K."/>
        </authorList>
    </citation>
    <scope>NUCLEOTIDE SEQUENCE [LARGE SCALE GENOMIC DNA]</scope>
    <source>
        <strain evidence="2">cv. Pajares</strain>
    </source>
</reference>
<evidence type="ECO:0000313" key="2">
    <source>
        <dbReference type="Proteomes" id="UP000029120"/>
    </source>
</evidence>
<organism evidence="1 2">
    <name type="scientific">Arabis alpina</name>
    <name type="common">Alpine rock-cress</name>
    <dbReference type="NCBI Taxonomy" id="50452"/>
    <lineage>
        <taxon>Eukaryota</taxon>
        <taxon>Viridiplantae</taxon>
        <taxon>Streptophyta</taxon>
        <taxon>Embryophyta</taxon>
        <taxon>Tracheophyta</taxon>
        <taxon>Spermatophyta</taxon>
        <taxon>Magnoliopsida</taxon>
        <taxon>eudicotyledons</taxon>
        <taxon>Gunneridae</taxon>
        <taxon>Pentapetalae</taxon>
        <taxon>rosids</taxon>
        <taxon>malvids</taxon>
        <taxon>Brassicales</taxon>
        <taxon>Brassicaceae</taxon>
        <taxon>Arabideae</taxon>
        <taxon>Arabis</taxon>
    </lineage>
</organism>
<gene>
    <name evidence="1" type="ordered locus">AALP_Aa3g230800</name>
</gene>